<keyword evidence="2" id="KW-1185">Reference proteome</keyword>
<reference evidence="1 2" key="1">
    <citation type="journal article" date="2019" name="Sci. Rep.">
        <title>Orb-weaving spider Araneus ventricosus genome elucidates the spidroin gene catalogue.</title>
        <authorList>
            <person name="Kono N."/>
            <person name="Nakamura H."/>
            <person name="Ohtoshi R."/>
            <person name="Moran D.A.P."/>
            <person name="Shinohara A."/>
            <person name="Yoshida Y."/>
            <person name="Fujiwara M."/>
            <person name="Mori M."/>
            <person name="Tomita M."/>
            <person name="Arakawa K."/>
        </authorList>
    </citation>
    <scope>NUCLEOTIDE SEQUENCE [LARGE SCALE GENOMIC DNA]</scope>
</reference>
<sequence>MPTSCPRLDRLLQGGMVLDALLILENCLVSVLSSPDRMLKHGVSVISDIAWQTIPMPFKGPLLYHMARLKLLLQGTRYAWFAIAGRSHLVPLTFALNPPILVKTSGRPA</sequence>
<dbReference type="EMBL" id="BGPR01000026">
    <property type="protein sequence ID" value="GBL81585.1"/>
    <property type="molecule type" value="Genomic_DNA"/>
</dbReference>
<evidence type="ECO:0000313" key="2">
    <source>
        <dbReference type="Proteomes" id="UP000499080"/>
    </source>
</evidence>
<dbReference type="Proteomes" id="UP000499080">
    <property type="component" value="Unassembled WGS sequence"/>
</dbReference>
<evidence type="ECO:0000313" key="1">
    <source>
        <dbReference type="EMBL" id="GBL81585.1"/>
    </source>
</evidence>
<protein>
    <submittedName>
        <fullName evidence="1">Uncharacterized protein</fullName>
    </submittedName>
</protein>
<proteinExistence type="predicted"/>
<dbReference type="AlphaFoldDB" id="A0A4Y2AQV9"/>
<gene>
    <name evidence="1" type="ORF">AVEN_93385_1</name>
</gene>
<comment type="caution">
    <text evidence="1">The sequence shown here is derived from an EMBL/GenBank/DDBJ whole genome shotgun (WGS) entry which is preliminary data.</text>
</comment>
<accession>A0A4Y2AQV9</accession>
<name>A0A4Y2AQV9_ARAVE</name>
<organism evidence="1 2">
    <name type="scientific">Araneus ventricosus</name>
    <name type="common">Orbweaver spider</name>
    <name type="synonym">Epeira ventricosa</name>
    <dbReference type="NCBI Taxonomy" id="182803"/>
    <lineage>
        <taxon>Eukaryota</taxon>
        <taxon>Metazoa</taxon>
        <taxon>Ecdysozoa</taxon>
        <taxon>Arthropoda</taxon>
        <taxon>Chelicerata</taxon>
        <taxon>Arachnida</taxon>
        <taxon>Araneae</taxon>
        <taxon>Araneomorphae</taxon>
        <taxon>Entelegynae</taxon>
        <taxon>Araneoidea</taxon>
        <taxon>Araneidae</taxon>
        <taxon>Araneus</taxon>
    </lineage>
</organism>